<dbReference type="Proteomes" id="UP001648503">
    <property type="component" value="Unassembled WGS sequence"/>
</dbReference>
<proteinExistence type="predicted"/>
<comment type="caution">
    <text evidence="2">The sequence shown here is derived from an EMBL/GenBank/DDBJ whole genome shotgun (WGS) entry which is preliminary data.</text>
</comment>
<accession>A0ABQ8FBW0</accession>
<reference evidence="2 3" key="1">
    <citation type="submission" date="2021-02" db="EMBL/GenBank/DDBJ databases">
        <title>Variation within the Batrachochytrium salamandrivorans European outbreak.</title>
        <authorList>
            <person name="Kelly M."/>
            <person name="Pasmans F."/>
            <person name="Shea T.P."/>
            <person name="Munoz J.F."/>
            <person name="Carranza S."/>
            <person name="Cuomo C.A."/>
            <person name="Martel A."/>
        </authorList>
    </citation>
    <scope>NUCLEOTIDE SEQUENCE [LARGE SCALE GENOMIC DNA]</scope>
    <source>
        <strain evidence="2 3">AMFP18/2</strain>
    </source>
</reference>
<evidence type="ECO:0000313" key="3">
    <source>
        <dbReference type="Proteomes" id="UP001648503"/>
    </source>
</evidence>
<dbReference type="EMBL" id="JAFCIX010000298">
    <property type="protein sequence ID" value="KAH6595542.1"/>
    <property type="molecule type" value="Genomic_DNA"/>
</dbReference>
<sequence>MGQLDGTGTLAGGDRVLIDNAQGDSMHSNYELHPTPSESNTTVLATTATATTPESVTSSVTTSAARNARLRLMERQQHARETAVTTDPTHAIPLQQPALVQQEIPQEAAAIQQPSVVTLQPLTAQTAATSSAFDAPKLPNASSLAMTSDAVDPSSNASLARNIVVGVLLAGSAFGAMILLLKRFWLDPLLAFLPMYKPHLAQRSAALSAFMVRLTALLRLYSAGEAERSKLHSLESTPSSTFTDPPQQTVCETLRTSIETSVAHISRTHALLKRLVAHRTGTSLPAADGEDIENNVKPLHDRDQVSSSSVSTRLSTVVQTASDVAMLLSAQLYSGSSDKYGYYPHMGYSGNRIGVGGIVGGRGRDAKVEQIKSEIRGLKGMLISRRNFPVAQ</sequence>
<name>A0ABQ8FBW0_9FUNG</name>
<keyword evidence="1" id="KW-0472">Membrane</keyword>
<protein>
    <recommendedName>
        <fullName evidence="4">Peroxin-14</fullName>
    </recommendedName>
</protein>
<keyword evidence="1" id="KW-1133">Transmembrane helix</keyword>
<keyword evidence="3" id="KW-1185">Reference proteome</keyword>
<evidence type="ECO:0008006" key="4">
    <source>
        <dbReference type="Google" id="ProtNLM"/>
    </source>
</evidence>
<feature type="transmembrane region" description="Helical" evidence="1">
    <location>
        <begin position="163"/>
        <end position="181"/>
    </location>
</feature>
<keyword evidence="1" id="KW-0812">Transmembrane</keyword>
<evidence type="ECO:0000256" key="1">
    <source>
        <dbReference type="SAM" id="Phobius"/>
    </source>
</evidence>
<gene>
    <name evidence="2" type="ORF">BASA50_005751</name>
</gene>
<evidence type="ECO:0000313" key="2">
    <source>
        <dbReference type="EMBL" id="KAH6595542.1"/>
    </source>
</evidence>
<organism evidence="2 3">
    <name type="scientific">Batrachochytrium salamandrivorans</name>
    <dbReference type="NCBI Taxonomy" id="1357716"/>
    <lineage>
        <taxon>Eukaryota</taxon>
        <taxon>Fungi</taxon>
        <taxon>Fungi incertae sedis</taxon>
        <taxon>Chytridiomycota</taxon>
        <taxon>Chytridiomycota incertae sedis</taxon>
        <taxon>Chytridiomycetes</taxon>
        <taxon>Rhizophydiales</taxon>
        <taxon>Rhizophydiales incertae sedis</taxon>
        <taxon>Batrachochytrium</taxon>
    </lineage>
</organism>